<dbReference type="PROSITE" id="PS50112">
    <property type="entry name" value="PAS"/>
    <property type="match status" value="1"/>
</dbReference>
<evidence type="ECO:0000256" key="5">
    <source>
        <dbReference type="ARBA" id="ARBA00022679"/>
    </source>
</evidence>
<dbReference type="InterPro" id="IPR004358">
    <property type="entry name" value="Sig_transdc_His_kin-like_C"/>
</dbReference>
<keyword evidence="17" id="KW-1185">Reference proteome</keyword>
<dbReference type="InterPro" id="IPR000014">
    <property type="entry name" value="PAS"/>
</dbReference>
<dbReference type="PANTHER" id="PTHR42878">
    <property type="entry name" value="TWO-COMPONENT HISTIDINE KINASE"/>
    <property type="match status" value="1"/>
</dbReference>
<proteinExistence type="predicted"/>
<evidence type="ECO:0000259" key="14">
    <source>
        <dbReference type="PROSITE" id="PS50109"/>
    </source>
</evidence>
<evidence type="ECO:0000256" key="1">
    <source>
        <dbReference type="ARBA" id="ARBA00000085"/>
    </source>
</evidence>
<keyword evidence="13" id="KW-0175">Coiled coil</keyword>
<keyword evidence="6" id="KW-0812">Transmembrane</keyword>
<dbReference type="InterPro" id="IPR050351">
    <property type="entry name" value="BphY/WalK/GraS-like"/>
</dbReference>
<dbReference type="SUPFAM" id="SSF55785">
    <property type="entry name" value="PYP-like sensor domain (PAS domain)"/>
    <property type="match status" value="1"/>
</dbReference>
<evidence type="ECO:0000256" key="6">
    <source>
        <dbReference type="ARBA" id="ARBA00022692"/>
    </source>
</evidence>
<evidence type="ECO:0000259" key="15">
    <source>
        <dbReference type="PROSITE" id="PS50112"/>
    </source>
</evidence>
<evidence type="ECO:0000313" key="16">
    <source>
        <dbReference type="EMBL" id="MEO1765863.1"/>
    </source>
</evidence>
<keyword evidence="9 16" id="KW-0067">ATP-binding</keyword>
<sequence length="393" mass="41661">MPSHPLLPMAETPPPIDPRELKQAFSLFSRASEQLAGAYAELQQKVASLTAELAVANGALKRQYEEKEALSERLAGLLDALPAGVVVLDGAGSIVQVNPAAERILGAPLLGESWPAVRAARLAATPAPDEWETRAGRRVSISTQALPAFGGDLLLVHDVTQAHALRSELNRHQRLSAMGEVAARLAHQLRTPLATALLYASHLNRTGLAEADRLRFAGKVLERLRHLEHLIQDMLLFVRGEAAGRETLAVSTLLADLAQMMEPQMQAHGVGFSVVDAAAGAALTCSRDALASALMSLLENALQVCRAGDQVRLAARVDADAVVFVVEDSGPGIEPAHLERIFEPFFTTRAEGTGLGLAIVRSVAEAHGGSVAVDSRLGQGSTFTLRLPLATIA</sequence>
<evidence type="ECO:0000256" key="4">
    <source>
        <dbReference type="ARBA" id="ARBA00022553"/>
    </source>
</evidence>
<organism evidence="16 17">
    <name type="scientific">Thiobacter aerophilum</name>
    <dbReference type="NCBI Taxonomy" id="3121275"/>
    <lineage>
        <taxon>Bacteria</taxon>
        <taxon>Pseudomonadati</taxon>
        <taxon>Pseudomonadota</taxon>
        <taxon>Betaproteobacteria</taxon>
        <taxon>Burkholderiales</taxon>
        <taxon>Thiobacteraceae</taxon>
        <taxon>Thiobacter</taxon>
    </lineage>
</organism>
<keyword evidence="4" id="KW-0597">Phosphoprotein</keyword>
<gene>
    <name evidence="16" type="ORF">V6E02_01330</name>
</gene>
<evidence type="ECO:0000313" key="17">
    <source>
        <dbReference type="Proteomes" id="UP001482231"/>
    </source>
</evidence>
<comment type="catalytic activity">
    <reaction evidence="1">
        <text>ATP + protein L-histidine = ADP + protein N-phospho-L-histidine.</text>
        <dbReference type="EC" id="2.7.13.3"/>
    </reaction>
</comment>
<evidence type="ECO:0000256" key="13">
    <source>
        <dbReference type="SAM" id="Coils"/>
    </source>
</evidence>
<evidence type="ECO:0000256" key="7">
    <source>
        <dbReference type="ARBA" id="ARBA00022741"/>
    </source>
</evidence>
<dbReference type="EMBL" id="JBAJEX010000001">
    <property type="protein sequence ID" value="MEO1765863.1"/>
    <property type="molecule type" value="Genomic_DNA"/>
</dbReference>
<evidence type="ECO:0000256" key="9">
    <source>
        <dbReference type="ARBA" id="ARBA00022840"/>
    </source>
</evidence>
<dbReference type="SUPFAM" id="SSF55874">
    <property type="entry name" value="ATPase domain of HSP90 chaperone/DNA topoisomerase II/histidine kinase"/>
    <property type="match status" value="1"/>
</dbReference>
<accession>A0ABV0EB25</accession>
<dbReference type="InterPro" id="IPR036097">
    <property type="entry name" value="HisK_dim/P_sf"/>
</dbReference>
<name>A0ABV0EB25_9BURK</name>
<dbReference type="InterPro" id="IPR003661">
    <property type="entry name" value="HisK_dim/P_dom"/>
</dbReference>
<dbReference type="InterPro" id="IPR036890">
    <property type="entry name" value="HATPase_C_sf"/>
</dbReference>
<evidence type="ECO:0000256" key="10">
    <source>
        <dbReference type="ARBA" id="ARBA00022989"/>
    </source>
</evidence>
<dbReference type="CDD" id="cd00075">
    <property type="entry name" value="HATPase"/>
    <property type="match status" value="1"/>
</dbReference>
<keyword evidence="5" id="KW-0808">Transferase</keyword>
<dbReference type="SMART" id="SM00387">
    <property type="entry name" value="HATPase_c"/>
    <property type="match status" value="1"/>
</dbReference>
<dbReference type="PRINTS" id="PR00344">
    <property type="entry name" value="BCTRLSENSOR"/>
</dbReference>
<feature type="coiled-coil region" evidence="13">
    <location>
        <begin position="32"/>
        <end position="80"/>
    </location>
</feature>
<feature type="domain" description="Histidine kinase" evidence="14">
    <location>
        <begin position="184"/>
        <end position="391"/>
    </location>
</feature>
<dbReference type="Gene3D" id="1.10.287.130">
    <property type="match status" value="1"/>
</dbReference>
<keyword evidence="12" id="KW-0472">Membrane</keyword>
<dbReference type="CDD" id="cd00130">
    <property type="entry name" value="PAS"/>
    <property type="match status" value="1"/>
</dbReference>
<evidence type="ECO:0000256" key="12">
    <source>
        <dbReference type="ARBA" id="ARBA00023136"/>
    </source>
</evidence>
<dbReference type="RefSeq" id="WP_347306390.1">
    <property type="nucleotide sequence ID" value="NZ_JBAJEX010000001.1"/>
</dbReference>
<dbReference type="Gene3D" id="3.30.450.20">
    <property type="entry name" value="PAS domain"/>
    <property type="match status" value="1"/>
</dbReference>
<dbReference type="PANTHER" id="PTHR42878:SF7">
    <property type="entry name" value="SENSOR HISTIDINE KINASE GLRK"/>
    <property type="match status" value="1"/>
</dbReference>
<dbReference type="InterPro" id="IPR035965">
    <property type="entry name" value="PAS-like_dom_sf"/>
</dbReference>
<dbReference type="GO" id="GO:0005524">
    <property type="term" value="F:ATP binding"/>
    <property type="evidence" value="ECO:0007669"/>
    <property type="project" value="UniProtKB-KW"/>
</dbReference>
<dbReference type="InterPro" id="IPR003594">
    <property type="entry name" value="HATPase_dom"/>
</dbReference>
<protein>
    <recommendedName>
        <fullName evidence="3">histidine kinase</fullName>
        <ecNumber evidence="3">2.7.13.3</ecNumber>
    </recommendedName>
</protein>
<dbReference type="Pfam" id="PF02518">
    <property type="entry name" value="HATPase_c"/>
    <property type="match status" value="1"/>
</dbReference>
<evidence type="ECO:0000256" key="3">
    <source>
        <dbReference type="ARBA" id="ARBA00012438"/>
    </source>
</evidence>
<feature type="domain" description="PAS" evidence="15">
    <location>
        <begin position="70"/>
        <end position="106"/>
    </location>
</feature>
<dbReference type="Proteomes" id="UP001482231">
    <property type="component" value="Unassembled WGS sequence"/>
</dbReference>
<reference evidence="16 17" key="1">
    <citation type="submission" date="2024-02" db="EMBL/GenBank/DDBJ databases">
        <title>New thermophilic sulfur-oxidizing bacteria from a hot springs of the Uzon caldera (Kamchatka, Russia).</title>
        <authorList>
            <person name="Dukat A.M."/>
            <person name="Elcheninov A.G."/>
            <person name="Frolov E.N."/>
        </authorList>
    </citation>
    <scope>NUCLEOTIDE SEQUENCE [LARGE SCALE GENOMIC DNA]</scope>
    <source>
        <strain evidence="16 17">AK1</strain>
    </source>
</reference>
<dbReference type="SMART" id="SM00388">
    <property type="entry name" value="HisKA"/>
    <property type="match status" value="1"/>
</dbReference>
<keyword evidence="11" id="KW-0902">Two-component regulatory system</keyword>
<evidence type="ECO:0000256" key="2">
    <source>
        <dbReference type="ARBA" id="ARBA00004141"/>
    </source>
</evidence>
<evidence type="ECO:0000256" key="11">
    <source>
        <dbReference type="ARBA" id="ARBA00023012"/>
    </source>
</evidence>
<dbReference type="Pfam" id="PF00512">
    <property type="entry name" value="HisKA"/>
    <property type="match status" value="1"/>
</dbReference>
<dbReference type="InterPro" id="IPR005467">
    <property type="entry name" value="His_kinase_dom"/>
</dbReference>
<keyword evidence="10" id="KW-1133">Transmembrane helix</keyword>
<keyword evidence="7" id="KW-0547">Nucleotide-binding</keyword>
<dbReference type="Pfam" id="PF13188">
    <property type="entry name" value="PAS_8"/>
    <property type="match status" value="1"/>
</dbReference>
<evidence type="ECO:0000256" key="8">
    <source>
        <dbReference type="ARBA" id="ARBA00022777"/>
    </source>
</evidence>
<dbReference type="EC" id="2.7.13.3" evidence="3"/>
<comment type="caution">
    <text evidence="16">The sequence shown here is derived from an EMBL/GenBank/DDBJ whole genome shotgun (WGS) entry which is preliminary data.</text>
</comment>
<dbReference type="SUPFAM" id="SSF47384">
    <property type="entry name" value="Homodimeric domain of signal transducing histidine kinase"/>
    <property type="match status" value="1"/>
</dbReference>
<dbReference type="PROSITE" id="PS50109">
    <property type="entry name" value="HIS_KIN"/>
    <property type="match status" value="1"/>
</dbReference>
<dbReference type="Gene3D" id="3.30.565.10">
    <property type="entry name" value="Histidine kinase-like ATPase, C-terminal domain"/>
    <property type="match status" value="1"/>
</dbReference>
<dbReference type="CDD" id="cd00082">
    <property type="entry name" value="HisKA"/>
    <property type="match status" value="1"/>
</dbReference>
<comment type="subcellular location">
    <subcellularLocation>
        <location evidence="2">Membrane</location>
        <topology evidence="2">Multi-pass membrane protein</topology>
    </subcellularLocation>
</comment>
<keyword evidence="8" id="KW-0418">Kinase</keyword>